<gene>
    <name evidence="10" type="primary">LOC100210412</name>
</gene>
<comment type="function">
    <text evidence="7">Key enzyme in myo-inositol biosynthesis pathway that catalyzes the conversion of glucose 6-phosphate to 1-myo-inositol 1-phosphate in a NAD-dependent manner. Rate-limiting enzyme in the synthesis of all inositol-containing compounds.</text>
</comment>
<reference evidence="10" key="1">
    <citation type="submission" date="2025-08" db="UniProtKB">
        <authorList>
            <consortium name="RefSeq"/>
        </authorList>
    </citation>
    <scope>IDENTIFICATION</scope>
</reference>
<dbReference type="InterPro" id="IPR036291">
    <property type="entry name" value="NAD(P)-bd_dom_sf"/>
</dbReference>
<keyword evidence="9" id="KW-1185">Reference proteome</keyword>
<dbReference type="Gene3D" id="3.40.50.720">
    <property type="entry name" value="NAD(P)-binding Rossmann-like Domain"/>
    <property type="match status" value="2"/>
</dbReference>
<evidence type="ECO:0000256" key="4">
    <source>
        <dbReference type="ARBA" id="ARBA00010813"/>
    </source>
</evidence>
<dbReference type="PANTHER" id="PTHR11510">
    <property type="entry name" value="MYO-INOSITOL-1 PHOSPHATE SYNTHASE"/>
    <property type="match status" value="1"/>
</dbReference>
<evidence type="ECO:0000259" key="8">
    <source>
        <dbReference type="Pfam" id="PF01658"/>
    </source>
</evidence>
<dbReference type="InterPro" id="IPR002587">
    <property type="entry name" value="Myo-inos-1-P_Synthase"/>
</dbReference>
<dbReference type="RefSeq" id="XP_065676468.1">
    <property type="nucleotide sequence ID" value="XM_065820396.1"/>
</dbReference>
<sequence>MANIHINSDNIEYTSESIISKYVYQTTSVNVDKSRISVKPVDFNVTFKTKRNVSKLGVMLVGWGGNNGSTFTGAHLANKHKISWMTKSGVKEPNWFGSVLQSSTVSLGFSQNGEIYVPMRDMLPMVDPNDLIIDGWDISSLNLAEAMKRAEVFDYDLQRQLIPHMEGLKPRAAVHRPDFVAANQSERADNVVLLDHAADQVTSIRNDIKDFKSKHDVDTVIVLWTANTERFCDILPGIHDTAENLMNSVKRNEAEISTSTIYAIASILEGCSYINGSPQNTFVPGVIELAEQYNVFLGGDDFKSGQTKIKSVLVDFLVSAGIKPVSIVSYNHLGNNDGKNLSAPKQFRSKEISKSNVVDDMVESNDILYGKDEKPDHVVVIKYVPAVKDSKRAMDEYISEILMHGTNTLAIHNTCEDSLLATPIILDLVLLTELCQRVQIKVGADGEYQNFNTILSLLSYLLKAPLVPKDTPLVNALFKQRAAIENIMRAMLSLPAQNHMLLEYKLADMSVFQKDLQMKNIQTIEKYNSCMKVPKSKIENGLYTNVLNSAIH</sequence>
<evidence type="ECO:0000313" key="10">
    <source>
        <dbReference type="RefSeq" id="XP_065676468.1"/>
    </source>
</evidence>
<dbReference type="SUPFAM" id="SSF51735">
    <property type="entry name" value="NAD(P)-binding Rossmann-fold domains"/>
    <property type="match status" value="1"/>
</dbReference>
<evidence type="ECO:0000256" key="7">
    <source>
        <dbReference type="ARBA" id="ARBA00025559"/>
    </source>
</evidence>
<keyword evidence="6" id="KW-0398">Inositol biosynthesis</keyword>
<organism evidence="9 10">
    <name type="scientific">Hydra vulgaris</name>
    <name type="common">Hydra</name>
    <name type="synonym">Hydra attenuata</name>
    <dbReference type="NCBI Taxonomy" id="6087"/>
    <lineage>
        <taxon>Eukaryota</taxon>
        <taxon>Metazoa</taxon>
        <taxon>Cnidaria</taxon>
        <taxon>Hydrozoa</taxon>
        <taxon>Hydroidolina</taxon>
        <taxon>Anthoathecata</taxon>
        <taxon>Aplanulata</taxon>
        <taxon>Hydridae</taxon>
        <taxon>Hydra</taxon>
    </lineage>
</organism>
<name>A0ABM4DPG2_HYDVU</name>
<evidence type="ECO:0000256" key="1">
    <source>
        <dbReference type="ARBA" id="ARBA00000113"/>
    </source>
</evidence>
<dbReference type="Proteomes" id="UP001652625">
    <property type="component" value="Chromosome 15"/>
</dbReference>
<dbReference type="EC" id="5.5.1.4" evidence="5"/>
<protein>
    <recommendedName>
        <fullName evidence="5">inositol-3-phosphate synthase</fullName>
        <ecNumber evidence="5">5.5.1.4</ecNumber>
    </recommendedName>
</protein>
<dbReference type="GeneID" id="100210412"/>
<dbReference type="PIRSF" id="PIRSF015578">
    <property type="entry name" value="Myoinos-ppht_syn"/>
    <property type="match status" value="1"/>
</dbReference>
<dbReference type="Pfam" id="PF07994">
    <property type="entry name" value="NAD_binding_5"/>
    <property type="match status" value="1"/>
</dbReference>
<feature type="domain" description="Myo-inositol-1-phosphate synthase GAPDH-like" evidence="8">
    <location>
        <begin position="305"/>
        <end position="418"/>
    </location>
</feature>
<evidence type="ECO:0000256" key="6">
    <source>
        <dbReference type="ARBA" id="ARBA00022550"/>
    </source>
</evidence>
<evidence type="ECO:0000256" key="2">
    <source>
        <dbReference type="ARBA" id="ARBA00001911"/>
    </source>
</evidence>
<comment type="catalytic activity">
    <reaction evidence="1">
        <text>D-glucose 6-phosphate = 1D-myo-inositol 3-phosphate</text>
        <dbReference type="Rhea" id="RHEA:10716"/>
        <dbReference type="ChEBI" id="CHEBI:58401"/>
        <dbReference type="ChEBI" id="CHEBI:61548"/>
        <dbReference type="EC" id="5.5.1.4"/>
    </reaction>
</comment>
<comment type="pathway">
    <text evidence="3">Polyol metabolism; myo-inositol biosynthesis; myo-inositol from D-glucose 6-phosphate: step 1/2.</text>
</comment>
<proteinExistence type="inferred from homology"/>
<comment type="cofactor">
    <cofactor evidence="2">
        <name>NAD(+)</name>
        <dbReference type="ChEBI" id="CHEBI:57540"/>
    </cofactor>
</comment>
<dbReference type="SUPFAM" id="SSF55347">
    <property type="entry name" value="Glyceraldehyde-3-phosphate dehydrogenase-like, C-terminal domain"/>
    <property type="match status" value="1"/>
</dbReference>
<evidence type="ECO:0000256" key="3">
    <source>
        <dbReference type="ARBA" id="ARBA00005117"/>
    </source>
</evidence>
<accession>A0ABM4DPG2</accession>
<comment type="similarity">
    <text evidence="4">Belongs to the myo-inositol 1-phosphate synthase family.</text>
</comment>
<evidence type="ECO:0000256" key="5">
    <source>
        <dbReference type="ARBA" id="ARBA00012125"/>
    </source>
</evidence>
<dbReference type="InterPro" id="IPR013021">
    <property type="entry name" value="Myo-inos-1-P_Synthase_GAPDH"/>
</dbReference>
<dbReference type="Pfam" id="PF01658">
    <property type="entry name" value="Inos-1-P_synth"/>
    <property type="match status" value="1"/>
</dbReference>
<evidence type="ECO:0000313" key="9">
    <source>
        <dbReference type="Proteomes" id="UP001652625"/>
    </source>
</evidence>